<proteinExistence type="inferred from homology"/>
<dbReference type="InterPro" id="IPR001453">
    <property type="entry name" value="MoaB/Mog_dom"/>
</dbReference>
<name>A0A4R9I338_9LEPT</name>
<evidence type="ECO:0000313" key="8">
    <source>
        <dbReference type="EMBL" id="TGK79145.1"/>
    </source>
</evidence>
<comment type="cofactor">
    <cofactor evidence="6">
        <name>Mg(2+)</name>
        <dbReference type="ChEBI" id="CHEBI:18420"/>
    </cofactor>
</comment>
<dbReference type="CDD" id="cd00887">
    <property type="entry name" value="MoeA"/>
    <property type="match status" value="1"/>
</dbReference>
<dbReference type="Pfam" id="PF03453">
    <property type="entry name" value="MoeA_N"/>
    <property type="match status" value="1"/>
</dbReference>
<dbReference type="Pfam" id="PF03454">
    <property type="entry name" value="MoeA_C"/>
    <property type="match status" value="1"/>
</dbReference>
<dbReference type="InterPro" id="IPR005111">
    <property type="entry name" value="MoeA_C_domain_IV"/>
</dbReference>
<dbReference type="Gene3D" id="2.40.340.10">
    <property type="entry name" value="MoeA, C-terminal, domain IV"/>
    <property type="match status" value="1"/>
</dbReference>
<dbReference type="RefSeq" id="WP_135602718.1">
    <property type="nucleotide sequence ID" value="NZ_RQFK01000028.1"/>
</dbReference>
<dbReference type="InterPro" id="IPR005110">
    <property type="entry name" value="MoeA_linker/N"/>
</dbReference>
<reference evidence="8" key="1">
    <citation type="journal article" date="2019" name="PLoS Negl. Trop. Dis.">
        <title>Revisiting the worldwide diversity of Leptospira species in the environment.</title>
        <authorList>
            <person name="Vincent A.T."/>
            <person name="Schiettekatte O."/>
            <person name="Bourhy P."/>
            <person name="Veyrier F.J."/>
            <person name="Picardeau M."/>
        </authorList>
    </citation>
    <scope>NUCLEOTIDE SEQUENCE [LARGE SCALE GENOMIC DNA]</scope>
    <source>
        <strain evidence="8">201800287</strain>
    </source>
</reference>
<dbReference type="InterPro" id="IPR038987">
    <property type="entry name" value="MoeA-like"/>
</dbReference>
<evidence type="ECO:0000259" key="7">
    <source>
        <dbReference type="SMART" id="SM00852"/>
    </source>
</evidence>
<dbReference type="EC" id="2.10.1.1" evidence="6"/>
<dbReference type="SUPFAM" id="SSF53218">
    <property type="entry name" value="Molybdenum cofactor biosynthesis proteins"/>
    <property type="match status" value="1"/>
</dbReference>
<comment type="pathway">
    <text evidence="2 6">Cofactor biosynthesis; molybdopterin biosynthesis.</text>
</comment>
<dbReference type="EMBL" id="RQFK01000028">
    <property type="protein sequence ID" value="TGK79145.1"/>
    <property type="molecule type" value="Genomic_DNA"/>
</dbReference>
<protein>
    <recommendedName>
        <fullName evidence="6">Molybdopterin molybdenumtransferase</fullName>
        <ecNumber evidence="6">2.10.1.1</ecNumber>
    </recommendedName>
</protein>
<dbReference type="Pfam" id="PF00994">
    <property type="entry name" value="MoCF_biosynth"/>
    <property type="match status" value="1"/>
</dbReference>
<comment type="catalytic activity">
    <reaction evidence="5">
        <text>adenylyl-molybdopterin + molybdate = Mo-molybdopterin + AMP + H(+)</text>
        <dbReference type="Rhea" id="RHEA:35047"/>
        <dbReference type="ChEBI" id="CHEBI:15378"/>
        <dbReference type="ChEBI" id="CHEBI:36264"/>
        <dbReference type="ChEBI" id="CHEBI:62727"/>
        <dbReference type="ChEBI" id="CHEBI:71302"/>
        <dbReference type="ChEBI" id="CHEBI:456215"/>
        <dbReference type="EC" id="2.10.1.1"/>
    </reaction>
</comment>
<keyword evidence="9" id="KW-1185">Reference proteome</keyword>
<evidence type="ECO:0000256" key="5">
    <source>
        <dbReference type="ARBA" id="ARBA00047317"/>
    </source>
</evidence>
<gene>
    <name evidence="8" type="ORF">EHQ24_16495</name>
</gene>
<keyword evidence="6" id="KW-0479">Metal-binding</keyword>
<dbReference type="GO" id="GO:0061599">
    <property type="term" value="F:molybdopterin molybdotransferase activity"/>
    <property type="evidence" value="ECO:0007669"/>
    <property type="project" value="UniProtKB-UniRule"/>
</dbReference>
<comment type="caution">
    <text evidence="8">The sequence shown here is derived from an EMBL/GenBank/DDBJ whole genome shotgun (WGS) entry which is preliminary data.</text>
</comment>
<dbReference type="NCBIfam" id="TIGR00177">
    <property type="entry name" value="molyb_syn"/>
    <property type="match status" value="1"/>
</dbReference>
<evidence type="ECO:0000256" key="4">
    <source>
        <dbReference type="ARBA" id="ARBA00023150"/>
    </source>
</evidence>
<evidence type="ECO:0000256" key="2">
    <source>
        <dbReference type="ARBA" id="ARBA00005046"/>
    </source>
</evidence>
<keyword evidence="4 6" id="KW-0501">Molybdenum cofactor biosynthesis</keyword>
<dbReference type="PANTHER" id="PTHR10192:SF5">
    <property type="entry name" value="GEPHYRIN"/>
    <property type="match status" value="1"/>
</dbReference>
<dbReference type="PANTHER" id="PTHR10192">
    <property type="entry name" value="MOLYBDOPTERIN BIOSYNTHESIS PROTEIN"/>
    <property type="match status" value="1"/>
</dbReference>
<dbReference type="Gene3D" id="3.90.105.10">
    <property type="entry name" value="Molybdopterin biosynthesis moea protein, domain 2"/>
    <property type="match status" value="1"/>
</dbReference>
<dbReference type="SUPFAM" id="SSF63882">
    <property type="entry name" value="MoeA N-terminal region -like"/>
    <property type="match status" value="1"/>
</dbReference>
<comment type="similarity">
    <text evidence="3 6">Belongs to the MoeA family.</text>
</comment>
<dbReference type="GO" id="GO:0006777">
    <property type="term" value="P:Mo-molybdopterin cofactor biosynthetic process"/>
    <property type="evidence" value="ECO:0007669"/>
    <property type="project" value="UniProtKB-UniRule"/>
</dbReference>
<comment type="function">
    <text evidence="1 6">Catalyzes the insertion of molybdate into adenylated molybdopterin with the concomitant release of AMP.</text>
</comment>
<dbReference type="InterPro" id="IPR036688">
    <property type="entry name" value="MoeA_C_domain_IV_sf"/>
</dbReference>
<dbReference type="Proteomes" id="UP000298009">
    <property type="component" value="Unassembled WGS sequence"/>
</dbReference>
<dbReference type="Gene3D" id="3.40.980.10">
    <property type="entry name" value="MoaB/Mog-like domain"/>
    <property type="match status" value="1"/>
</dbReference>
<dbReference type="InterPro" id="IPR036425">
    <property type="entry name" value="MoaB/Mog-like_dom_sf"/>
</dbReference>
<accession>A0A4R9I338</accession>
<dbReference type="OrthoDB" id="9804758at2"/>
<dbReference type="GO" id="GO:0005829">
    <property type="term" value="C:cytosol"/>
    <property type="evidence" value="ECO:0007669"/>
    <property type="project" value="TreeGrafter"/>
</dbReference>
<evidence type="ECO:0000256" key="6">
    <source>
        <dbReference type="RuleBase" id="RU365090"/>
    </source>
</evidence>
<evidence type="ECO:0000256" key="1">
    <source>
        <dbReference type="ARBA" id="ARBA00002901"/>
    </source>
</evidence>
<keyword evidence="6 8" id="KW-0808">Transferase</keyword>
<dbReference type="AlphaFoldDB" id="A0A4R9I338"/>
<evidence type="ECO:0000313" key="9">
    <source>
        <dbReference type="Proteomes" id="UP000298009"/>
    </source>
</evidence>
<dbReference type="UniPathway" id="UPA00344"/>
<dbReference type="SUPFAM" id="SSF63867">
    <property type="entry name" value="MoeA C-terminal domain-like"/>
    <property type="match status" value="1"/>
</dbReference>
<keyword evidence="6" id="KW-0460">Magnesium</keyword>
<dbReference type="Gene3D" id="2.170.190.11">
    <property type="entry name" value="Molybdopterin biosynthesis moea protein, domain 3"/>
    <property type="match status" value="1"/>
</dbReference>
<dbReference type="InterPro" id="IPR036135">
    <property type="entry name" value="MoeA_linker/N_sf"/>
</dbReference>
<organism evidence="8 9">
    <name type="scientific">Leptospira noumeaensis</name>
    <dbReference type="NCBI Taxonomy" id="2484964"/>
    <lineage>
        <taxon>Bacteria</taxon>
        <taxon>Pseudomonadati</taxon>
        <taxon>Spirochaetota</taxon>
        <taxon>Spirochaetia</taxon>
        <taxon>Leptospirales</taxon>
        <taxon>Leptospiraceae</taxon>
        <taxon>Leptospira</taxon>
    </lineage>
</organism>
<sequence length="398" mass="43849">MISYAAALEKILSEAKPYPKEIVTINEALGRVLAAEIFADRDYPPFHRSAMDGFAISSKDYAENQLYPYQRELSAGASLNLEPNEKTIRIMTGAPVPDGFDVVIKIEDTILSESNGQKQVTFSIKDVKPWQNIAKQGEDLKKGDLVLSIGLKIGTSEISVLASLGKEKLTVVKPPKIHIISTGNEVVPINTSPLPFQIRDSNSYTITSILSKYKIQPELVTHVPDSESEITNQIQQGLEADILILSGGVSMGSLDLVPSILQKLGVELIFHKTAIKPGKPIWFGKRKNTIVFGMPGNPFSVQTCSRIFLEPFLRKSFGQNQIPSYKLPYSTTKQKKGSLTEFFPVRLETTNNDKTYLSPLSFNGSGDVRAGVTSDGLAIFPTEVSSIQKDDLLEFLPW</sequence>
<dbReference type="SMART" id="SM00852">
    <property type="entry name" value="MoCF_biosynth"/>
    <property type="match status" value="1"/>
</dbReference>
<feature type="domain" description="MoaB/Mog" evidence="7">
    <location>
        <begin position="178"/>
        <end position="315"/>
    </location>
</feature>
<evidence type="ECO:0000256" key="3">
    <source>
        <dbReference type="ARBA" id="ARBA00010763"/>
    </source>
</evidence>
<dbReference type="GO" id="GO:0046872">
    <property type="term" value="F:metal ion binding"/>
    <property type="evidence" value="ECO:0007669"/>
    <property type="project" value="UniProtKB-UniRule"/>
</dbReference>
<keyword evidence="6" id="KW-0500">Molybdenum</keyword>